<sequence>MKHQKEFPLEIKISFHKIIQEYRHQLQEESSKISKDYLENMLEYISTFPALEEGILKSEDLKRYKDPIRILMKDLFPEILSDTQIKAISVPFHNLIFNSTQKFRKILAGAGNNFTLNMRNLNHDLDYIYACILILNKYYGYDIDFSRPFYYDIPDENGILRHYRIELDSNFMELEPGKSAREITKEDVDELIQNIENISLWKEKFPPNSWIFKGFTIISLTDVTVDDAISDLKTTLLQRNTSGKEEMEKFEEIFKSIYKIPNLRIGFTMYNEQDSVFERMIGNRSPSFLLQERKILNCKKVLGEEAYHSLVDEHKYFSIPNVEKYSGKASENLLIKSLVDAGVKSAIIAPIAKNNVLLGLLELVSFEKNELNSINATKLEDILPYIVTAVERSKSEFENRVKAVIQSECTSIHPSVLWIFEMEARKFIRDLDEDGLASFKDITFEDVYPLYGEIDIVASSEARNDAIQKDLLDQLESIEKIVCEAEETEKLDIYEQVKFRIKEFKDDLAGSLSTSSEQKVFNLLQREINPVMDHIEKQTPHLEEQVKLYRKNINSETGIIYNHRKNYDEAVQQINRTMSRYIDRRQIDAQEIYPHYFERYKTDGVEHNIYIGASLSNKKIKPFDEVYLFNLRLWQLTTMCEMENRFYQIQEKMPLKLQAASLILVYNTTLSIRYRMDEKQFDVDGTYNARYEIIKKRIDKANIKGTEERVTQKGKIAIVYSNRKDEREYLRYIKYLQSKKYLGDKVEKLELEDVQGVIGLKALRVEVLYHLESEQHEEQVFTYEDLEKVLGKVVSGDKAEHRKNNSYHENGISNPQ</sequence>
<accession>A0A9X3CW75</accession>
<name>A0A9X3CW75_9FLAO</name>
<dbReference type="EMBL" id="JAPJDA010000009">
    <property type="protein sequence ID" value="MCX2837941.1"/>
    <property type="molecule type" value="Genomic_DNA"/>
</dbReference>
<dbReference type="AlphaFoldDB" id="A0A9X3CW75"/>
<reference evidence="2" key="1">
    <citation type="submission" date="2022-11" db="EMBL/GenBank/DDBJ databases">
        <title>Salinimicrobium profundisediminis sp. nov., isolated from deep-sea sediment of the Mariana Trench.</title>
        <authorList>
            <person name="Fu H."/>
        </authorList>
    </citation>
    <scope>NUCLEOTIDE SEQUENCE</scope>
    <source>
        <strain evidence="2">MT39</strain>
    </source>
</reference>
<organism evidence="2 3">
    <name type="scientific">Salinimicrobium profundisediminis</name>
    <dbReference type="NCBI Taxonomy" id="2994553"/>
    <lineage>
        <taxon>Bacteria</taxon>
        <taxon>Pseudomonadati</taxon>
        <taxon>Bacteroidota</taxon>
        <taxon>Flavobacteriia</taxon>
        <taxon>Flavobacteriales</taxon>
        <taxon>Flavobacteriaceae</taxon>
        <taxon>Salinimicrobium</taxon>
    </lineage>
</organism>
<gene>
    <name evidence="2" type="ORF">OQ279_07210</name>
</gene>
<comment type="caution">
    <text evidence="2">The sequence shown here is derived from an EMBL/GenBank/DDBJ whole genome shotgun (WGS) entry which is preliminary data.</text>
</comment>
<evidence type="ECO:0000256" key="1">
    <source>
        <dbReference type="SAM" id="MobiDB-lite"/>
    </source>
</evidence>
<proteinExistence type="predicted"/>
<feature type="region of interest" description="Disordered" evidence="1">
    <location>
        <begin position="797"/>
        <end position="816"/>
    </location>
</feature>
<dbReference type="Proteomes" id="UP001148482">
    <property type="component" value="Unassembled WGS sequence"/>
</dbReference>
<keyword evidence="3" id="KW-1185">Reference proteome</keyword>
<evidence type="ECO:0000313" key="3">
    <source>
        <dbReference type="Proteomes" id="UP001148482"/>
    </source>
</evidence>
<dbReference type="RefSeq" id="WP_266069191.1">
    <property type="nucleotide sequence ID" value="NZ_JAPJDA010000009.1"/>
</dbReference>
<evidence type="ECO:0000313" key="2">
    <source>
        <dbReference type="EMBL" id="MCX2837941.1"/>
    </source>
</evidence>
<protein>
    <submittedName>
        <fullName evidence="2">GAF domain-containing protein</fullName>
    </submittedName>
</protein>
<feature type="compositionally biased region" description="Polar residues" evidence="1">
    <location>
        <begin position="807"/>
        <end position="816"/>
    </location>
</feature>